<gene>
    <name evidence="2" type="ORF">ILEXP_LOCUS2109</name>
</gene>
<sequence length="129" mass="14071">MVVILLIGRSKPESQLDEEEIAIPPPMVANTNENDTITSGVNCSVAQLEDEEIVAIPLMVANTNENDTRTPDVNCSVTKKNASTDRDSSEKSYIDVVIVNSGDEGNDDYDDDELRSSLKKLTEAGKKKI</sequence>
<evidence type="ECO:0000313" key="3">
    <source>
        <dbReference type="Proteomes" id="UP001642360"/>
    </source>
</evidence>
<reference evidence="2 3" key="1">
    <citation type="submission" date="2024-02" db="EMBL/GenBank/DDBJ databases">
        <authorList>
            <person name="Vignale AGUSTIN F."/>
            <person name="Sosa J E."/>
            <person name="Modenutti C."/>
        </authorList>
    </citation>
    <scope>NUCLEOTIDE SEQUENCE [LARGE SCALE GENOMIC DNA]</scope>
</reference>
<proteinExistence type="predicted"/>
<feature type="compositionally biased region" description="Basic and acidic residues" evidence="1">
    <location>
        <begin position="82"/>
        <end position="91"/>
    </location>
</feature>
<feature type="region of interest" description="Disordered" evidence="1">
    <location>
        <begin position="64"/>
        <end position="91"/>
    </location>
</feature>
<evidence type="ECO:0000256" key="1">
    <source>
        <dbReference type="SAM" id="MobiDB-lite"/>
    </source>
</evidence>
<feature type="compositionally biased region" description="Polar residues" evidence="1">
    <location>
        <begin position="64"/>
        <end position="81"/>
    </location>
</feature>
<organism evidence="2 3">
    <name type="scientific">Ilex paraguariensis</name>
    <name type="common">yerba mate</name>
    <dbReference type="NCBI Taxonomy" id="185542"/>
    <lineage>
        <taxon>Eukaryota</taxon>
        <taxon>Viridiplantae</taxon>
        <taxon>Streptophyta</taxon>
        <taxon>Embryophyta</taxon>
        <taxon>Tracheophyta</taxon>
        <taxon>Spermatophyta</taxon>
        <taxon>Magnoliopsida</taxon>
        <taxon>eudicotyledons</taxon>
        <taxon>Gunneridae</taxon>
        <taxon>Pentapetalae</taxon>
        <taxon>asterids</taxon>
        <taxon>campanulids</taxon>
        <taxon>Aquifoliales</taxon>
        <taxon>Aquifoliaceae</taxon>
        <taxon>Ilex</taxon>
    </lineage>
</organism>
<name>A0ABC8QZC9_9AQUA</name>
<accession>A0ABC8QZC9</accession>
<dbReference type="Proteomes" id="UP001642360">
    <property type="component" value="Unassembled WGS sequence"/>
</dbReference>
<keyword evidence="3" id="KW-1185">Reference proteome</keyword>
<dbReference type="EMBL" id="CAUOFW020000692">
    <property type="protein sequence ID" value="CAK9135177.1"/>
    <property type="molecule type" value="Genomic_DNA"/>
</dbReference>
<comment type="caution">
    <text evidence="2">The sequence shown here is derived from an EMBL/GenBank/DDBJ whole genome shotgun (WGS) entry which is preliminary data.</text>
</comment>
<evidence type="ECO:0000313" key="2">
    <source>
        <dbReference type="EMBL" id="CAK9135177.1"/>
    </source>
</evidence>
<protein>
    <submittedName>
        <fullName evidence="2">Uncharacterized protein</fullName>
    </submittedName>
</protein>
<dbReference type="AlphaFoldDB" id="A0ABC8QZC9"/>